<dbReference type="InterPro" id="IPR051225">
    <property type="entry name" value="NAD(P)_epim/dehydratase"/>
</dbReference>
<dbReference type="InterPro" id="IPR036291">
    <property type="entry name" value="NAD(P)-bd_dom_sf"/>
</dbReference>
<dbReference type="Gene3D" id="3.40.50.720">
    <property type="entry name" value="NAD(P)-binding Rossmann-like Domain"/>
    <property type="match status" value="1"/>
</dbReference>
<protein>
    <recommendedName>
        <fullName evidence="2">NAD-dependent epimerase/dehydratase domain-containing protein</fullName>
    </recommendedName>
</protein>
<accession>A0A9P8D119</accession>
<comment type="caution">
    <text evidence="3">The sequence shown here is derived from an EMBL/GenBank/DDBJ whole genome shotgun (WGS) entry which is preliminary data.</text>
</comment>
<dbReference type="Proteomes" id="UP000717515">
    <property type="component" value="Unassembled WGS sequence"/>
</dbReference>
<feature type="domain" description="NAD-dependent epimerase/dehydratase" evidence="2">
    <location>
        <begin position="165"/>
        <end position="336"/>
    </location>
</feature>
<evidence type="ECO:0000259" key="2">
    <source>
        <dbReference type="Pfam" id="PF01370"/>
    </source>
</evidence>
<dbReference type="Pfam" id="PF01370">
    <property type="entry name" value="Epimerase"/>
    <property type="match status" value="1"/>
</dbReference>
<organism evidence="3 4">
    <name type="scientific">Mortierella alpina</name>
    <name type="common">Oleaginous fungus</name>
    <name type="synonym">Mortierella renispora</name>
    <dbReference type="NCBI Taxonomy" id="64518"/>
    <lineage>
        <taxon>Eukaryota</taxon>
        <taxon>Fungi</taxon>
        <taxon>Fungi incertae sedis</taxon>
        <taxon>Mucoromycota</taxon>
        <taxon>Mortierellomycotina</taxon>
        <taxon>Mortierellomycetes</taxon>
        <taxon>Mortierellales</taxon>
        <taxon>Mortierellaceae</taxon>
        <taxon>Mortierella</taxon>
    </lineage>
</organism>
<dbReference type="InterPro" id="IPR001509">
    <property type="entry name" value="Epimerase_deHydtase"/>
</dbReference>
<dbReference type="AlphaFoldDB" id="A0A9P8D119"/>
<evidence type="ECO:0000256" key="1">
    <source>
        <dbReference type="ARBA" id="ARBA00007637"/>
    </source>
</evidence>
<proteinExistence type="inferred from homology"/>
<dbReference type="PANTHER" id="PTHR42687">
    <property type="entry name" value="L-THREONINE 3-DEHYDROGENASE"/>
    <property type="match status" value="1"/>
</dbReference>
<evidence type="ECO:0000313" key="4">
    <source>
        <dbReference type="Proteomes" id="UP000717515"/>
    </source>
</evidence>
<name>A0A9P8D119_MORAP</name>
<dbReference type="PANTHER" id="PTHR42687:SF1">
    <property type="entry name" value="L-THREONINE 3-DEHYDROGENASE, MITOCHONDRIAL"/>
    <property type="match status" value="1"/>
</dbReference>
<dbReference type="GO" id="GO:0008743">
    <property type="term" value="F:L-threonine 3-dehydrogenase activity"/>
    <property type="evidence" value="ECO:0007669"/>
    <property type="project" value="TreeGrafter"/>
</dbReference>
<dbReference type="EMBL" id="JAIFTL010000015">
    <property type="protein sequence ID" value="KAG9326709.1"/>
    <property type="molecule type" value="Genomic_DNA"/>
</dbReference>
<dbReference type="GO" id="GO:0006567">
    <property type="term" value="P:L-threonine catabolic process"/>
    <property type="evidence" value="ECO:0007669"/>
    <property type="project" value="TreeGrafter"/>
</dbReference>
<evidence type="ECO:0000313" key="3">
    <source>
        <dbReference type="EMBL" id="KAG9326709.1"/>
    </source>
</evidence>
<comment type="similarity">
    <text evidence="1">Belongs to the NAD(P)-dependent epimerase/dehydratase family.</text>
</comment>
<reference evidence="3" key="1">
    <citation type="submission" date="2021-07" db="EMBL/GenBank/DDBJ databases">
        <title>Draft genome of Mortierella alpina, strain LL118, isolated from an aspen leaf litter sample.</title>
        <authorList>
            <person name="Yang S."/>
            <person name="Vinatzer B.A."/>
        </authorList>
    </citation>
    <scope>NUCLEOTIDE SEQUENCE</scope>
    <source>
        <strain evidence="3">LL118</strain>
    </source>
</reference>
<sequence>MFRTTTSSLMAPAAGMLRQPLSKSSTTAATSFMARYRNAAAASATTRLFSISTQSMSPPPPPQHSSLAPGAVRHPRVLVTGSLGQLGSGLVKELRSMYGNENVVASDIRKAPDEFMATGPFVYADVMNYSMLERIVVDWRIAENCICLVLQDLFSNLIQSCLILLDWVVHYSALLSAVAEKNPQLALSVNMTGFQNVLELAKVHRLRLYSPSTIGAFGPTTPKVNTPDLTIMRPNTIYGITKLHMELLGEYYREKFGVDFRSARYPGILSADTPPGGGTTDYAVDIFHHAIRHGHYDCFLSKDTRLPMMYLSDCIKGTVDHLTHPTPLPQTVYNIAAVSFTPEELAAEIRRHLPDFTISYPDPKNPDFRQVIADSWPGSLDDSMARRDFGWKEQYGLQNMVKLMLDKIQAQVDAEKKIGTSNDPTTAAMAA</sequence>
<gene>
    <name evidence="3" type="ORF">KVV02_002905</name>
</gene>
<dbReference type="SUPFAM" id="SSF51735">
    <property type="entry name" value="NAD(P)-binding Rossmann-fold domains"/>
    <property type="match status" value="1"/>
</dbReference>